<evidence type="ECO:0000256" key="2">
    <source>
        <dbReference type="ARBA" id="ARBA00023002"/>
    </source>
</evidence>
<evidence type="ECO:0000313" key="6">
    <source>
        <dbReference type="EMBL" id="OQP87661.1"/>
    </source>
</evidence>
<proteinExistence type="inferred from homology"/>
<reference evidence="6 7" key="1">
    <citation type="journal article" date="2017" name="Antonie Van Leeuwenhoek">
        <title>Rhizobium rhizosphaerae sp. nov., a novel species isolated from rice rhizosphere.</title>
        <authorList>
            <person name="Zhao J.J."/>
            <person name="Zhang J."/>
            <person name="Zhang R.J."/>
            <person name="Zhang C.W."/>
            <person name="Yin H.Q."/>
            <person name="Zhang X.X."/>
        </authorList>
    </citation>
    <scope>NUCLEOTIDE SEQUENCE [LARGE SCALE GENOMIC DNA]</scope>
    <source>
        <strain evidence="6 7">RD15</strain>
    </source>
</reference>
<protein>
    <recommendedName>
        <fullName evidence="8">Gfo/Idh/MocA family oxidoreductase</fullName>
    </recommendedName>
</protein>
<dbReference type="SUPFAM" id="SSF55347">
    <property type="entry name" value="Glyceraldehyde-3-phosphate dehydrogenase-like, C-terminal domain"/>
    <property type="match status" value="1"/>
</dbReference>
<dbReference type="PANTHER" id="PTHR22604:SF105">
    <property type="entry name" value="TRANS-1,2-DIHYDROBENZENE-1,2-DIOL DEHYDROGENASE"/>
    <property type="match status" value="1"/>
</dbReference>
<dbReference type="InterPro" id="IPR055170">
    <property type="entry name" value="GFO_IDH_MocA-like_dom"/>
</dbReference>
<dbReference type="InterPro" id="IPR000683">
    <property type="entry name" value="Gfo/Idh/MocA-like_OxRdtase_N"/>
</dbReference>
<comment type="caution">
    <text evidence="6">The sequence shown here is derived from an EMBL/GenBank/DDBJ whole genome shotgun (WGS) entry which is preliminary data.</text>
</comment>
<keyword evidence="3" id="KW-1133">Transmembrane helix</keyword>
<sequence length="354" mass="38066">MGLGKEQVRWGVIGAGEIGIAFAQDIAQTRHAVVTAITSRREDRARLYAERFGGLACLPDLDALLAEEAVDAVYIATPSSQHAEQTLRALSAGKPVLVEKPLAVSAAEAQAVLDRARQTGLFAMEALWTLFLPALAALRAHLRQGTIGRVKAVRGQLAYFKPEDPHSRFFSPTLGGGALLDLGIYLIALTLNLFGTPKAMTSRWQAAATGVDLCAQMGLAYDGFEAELACGFDRTDTNRYVIEGETGALIIDQPFIAAPRLFLSRYAGLTRELGAEGNGLAGRILCKLTALPIVPGLTRLDHRYVGNGLSFEIDAASQAILAGETRSAIMPLERSVEALSLLDRIRAQPPERFR</sequence>
<accession>A0ABX3PHN1</accession>
<feature type="transmembrane region" description="Helical" evidence="3">
    <location>
        <begin position="169"/>
        <end position="194"/>
    </location>
</feature>
<dbReference type="Gene3D" id="3.30.360.10">
    <property type="entry name" value="Dihydrodipicolinate Reductase, domain 2"/>
    <property type="match status" value="1"/>
</dbReference>
<dbReference type="RefSeq" id="WP_081173882.1">
    <property type="nucleotide sequence ID" value="NZ_MSPX01000002.1"/>
</dbReference>
<dbReference type="InterPro" id="IPR036291">
    <property type="entry name" value="NAD(P)-bd_dom_sf"/>
</dbReference>
<keyword evidence="7" id="KW-1185">Reference proteome</keyword>
<evidence type="ECO:0000259" key="5">
    <source>
        <dbReference type="Pfam" id="PF22725"/>
    </source>
</evidence>
<dbReference type="EMBL" id="MSPX01000002">
    <property type="protein sequence ID" value="OQP87661.1"/>
    <property type="molecule type" value="Genomic_DNA"/>
</dbReference>
<keyword evidence="3" id="KW-0472">Membrane</keyword>
<evidence type="ECO:0000259" key="4">
    <source>
        <dbReference type="Pfam" id="PF01408"/>
    </source>
</evidence>
<name>A0ABX3PHN1_9HYPH</name>
<keyword evidence="2" id="KW-0560">Oxidoreductase</keyword>
<keyword evidence="3" id="KW-0812">Transmembrane</keyword>
<dbReference type="SUPFAM" id="SSF51735">
    <property type="entry name" value="NAD(P)-binding Rossmann-fold domains"/>
    <property type="match status" value="1"/>
</dbReference>
<evidence type="ECO:0000313" key="7">
    <source>
        <dbReference type="Proteomes" id="UP000192652"/>
    </source>
</evidence>
<dbReference type="Gene3D" id="3.40.50.720">
    <property type="entry name" value="NAD(P)-binding Rossmann-like Domain"/>
    <property type="match status" value="1"/>
</dbReference>
<evidence type="ECO:0000256" key="1">
    <source>
        <dbReference type="ARBA" id="ARBA00010928"/>
    </source>
</evidence>
<feature type="domain" description="GFO/IDH/MocA-like oxidoreductase" evidence="5">
    <location>
        <begin position="137"/>
        <end position="249"/>
    </location>
</feature>
<feature type="domain" description="Gfo/Idh/MocA-like oxidoreductase N-terminal" evidence="4">
    <location>
        <begin position="8"/>
        <end position="122"/>
    </location>
</feature>
<dbReference type="Pfam" id="PF01408">
    <property type="entry name" value="GFO_IDH_MocA"/>
    <property type="match status" value="1"/>
</dbReference>
<dbReference type="Pfam" id="PF22725">
    <property type="entry name" value="GFO_IDH_MocA_C3"/>
    <property type="match status" value="1"/>
</dbReference>
<evidence type="ECO:0000256" key="3">
    <source>
        <dbReference type="SAM" id="Phobius"/>
    </source>
</evidence>
<dbReference type="InterPro" id="IPR050984">
    <property type="entry name" value="Gfo/Idh/MocA_domain"/>
</dbReference>
<dbReference type="Proteomes" id="UP000192652">
    <property type="component" value="Unassembled WGS sequence"/>
</dbReference>
<organism evidence="6 7">
    <name type="scientific">Xaviernesmea rhizosphaerae</name>
    <dbReference type="NCBI Taxonomy" id="1672749"/>
    <lineage>
        <taxon>Bacteria</taxon>
        <taxon>Pseudomonadati</taxon>
        <taxon>Pseudomonadota</taxon>
        <taxon>Alphaproteobacteria</taxon>
        <taxon>Hyphomicrobiales</taxon>
        <taxon>Rhizobiaceae</taxon>
        <taxon>Rhizobium/Agrobacterium group</taxon>
        <taxon>Xaviernesmea</taxon>
    </lineage>
</organism>
<evidence type="ECO:0008006" key="8">
    <source>
        <dbReference type="Google" id="ProtNLM"/>
    </source>
</evidence>
<gene>
    <name evidence="6" type="ORF">BTR14_03600</name>
</gene>
<dbReference type="PANTHER" id="PTHR22604">
    <property type="entry name" value="OXIDOREDUCTASES"/>
    <property type="match status" value="1"/>
</dbReference>
<feature type="transmembrane region" description="Helical" evidence="3">
    <location>
        <begin position="121"/>
        <end position="142"/>
    </location>
</feature>
<comment type="similarity">
    <text evidence="1">Belongs to the Gfo/Idh/MocA family.</text>
</comment>